<dbReference type="AlphaFoldDB" id="A0A5B8M4J3"/>
<dbReference type="InterPro" id="IPR032816">
    <property type="entry name" value="VTT_dom"/>
</dbReference>
<dbReference type="OrthoDB" id="9813426at2"/>
<dbReference type="Proteomes" id="UP000320216">
    <property type="component" value="Chromosome"/>
</dbReference>
<sequence length="230" mass="24266">MLHQNALDGQLADLIGNAGVLLFYLVVWGLVLVGTALFVGAFVPFITGDSLLFASGIVAAGASGVDIAVLALGTGIAAFAGDQVAFVLGRRLGRPYLQRHGGRRTQALIAKTEWFYRTFGWWSVVVARFVPWARVFVPVIAGVAGMRYWRFVTANLVGTLVWAVGITVAGYFAASIPAVRMVTYAVAVVCIIASVVAGIRAWRIDRRERASALAGAETAEGDTAHGTAGA</sequence>
<dbReference type="InterPro" id="IPR032818">
    <property type="entry name" value="DedA-like"/>
</dbReference>
<dbReference type="PANTHER" id="PTHR30353:SF0">
    <property type="entry name" value="TRANSMEMBRANE PROTEIN"/>
    <property type="match status" value="1"/>
</dbReference>
<comment type="subcellular location">
    <subcellularLocation>
        <location evidence="1 7">Cell membrane</location>
        <topology evidence="1 7">Multi-pass membrane protein</topology>
    </subcellularLocation>
</comment>
<feature type="transmembrane region" description="Helical" evidence="7">
    <location>
        <begin position="156"/>
        <end position="176"/>
    </location>
</feature>
<gene>
    <name evidence="9" type="ORF">FPZ11_08925</name>
</gene>
<dbReference type="GO" id="GO:0005886">
    <property type="term" value="C:plasma membrane"/>
    <property type="evidence" value="ECO:0007669"/>
    <property type="project" value="UniProtKB-SubCell"/>
</dbReference>
<proteinExistence type="inferred from homology"/>
<name>A0A5B8M4J3_9MICO</name>
<dbReference type="EMBL" id="CP042305">
    <property type="protein sequence ID" value="QDZ14864.1"/>
    <property type="molecule type" value="Genomic_DNA"/>
</dbReference>
<keyword evidence="6 7" id="KW-0472">Membrane</keyword>
<evidence type="ECO:0000256" key="3">
    <source>
        <dbReference type="ARBA" id="ARBA00022475"/>
    </source>
</evidence>
<evidence type="ECO:0000256" key="7">
    <source>
        <dbReference type="RuleBase" id="RU367016"/>
    </source>
</evidence>
<organism evidence="9 10">
    <name type="scientific">Humibacter ginsenosidimutans</name>
    <dbReference type="NCBI Taxonomy" id="2599293"/>
    <lineage>
        <taxon>Bacteria</taxon>
        <taxon>Bacillati</taxon>
        <taxon>Actinomycetota</taxon>
        <taxon>Actinomycetes</taxon>
        <taxon>Micrococcales</taxon>
        <taxon>Microbacteriaceae</taxon>
        <taxon>Humibacter</taxon>
    </lineage>
</organism>
<dbReference type="PANTHER" id="PTHR30353">
    <property type="entry name" value="INNER MEMBRANE PROTEIN DEDA-RELATED"/>
    <property type="match status" value="1"/>
</dbReference>
<evidence type="ECO:0000313" key="10">
    <source>
        <dbReference type="Proteomes" id="UP000320216"/>
    </source>
</evidence>
<keyword evidence="10" id="KW-1185">Reference proteome</keyword>
<accession>A0A5B8M4J3</accession>
<evidence type="ECO:0000256" key="4">
    <source>
        <dbReference type="ARBA" id="ARBA00022692"/>
    </source>
</evidence>
<feature type="transmembrane region" description="Helical" evidence="7">
    <location>
        <begin position="182"/>
        <end position="202"/>
    </location>
</feature>
<evidence type="ECO:0000259" key="8">
    <source>
        <dbReference type="Pfam" id="PF09335"/>
    </source>
</evidence>
<evidence type="ECO:0000256" key="2">
    <source>
        <dbReference type="ARBA" id="ARBA00010792"/>
    </source>
</evidence>
<reference evidence="9 10" key="1">
    <citation type="submission" date="2019-07" db="EMBL/GenBank/DDBJ databases">
        <title>Full genome sequence of Humibacter sp. WJ7-1.</title>
        <authorList>
            <person name="Im W.-T."/>
        </authorList>
    </citation>
    <scope>NUCLEOTIDE SEQUENCE [LARGE SCALE GENOMIC DNA]</scope>
    <source>
        <strain evidence="9 10">WJ7-1</strain>
    </source>
</reference>
<evidence type="ECO:0000256" key="1">
    <source>
        <dbReference type="ARBA" id="ARBA00004651"/>
    </source>
</evidence>
<keyword evidence="4 7" id="KW-0812">Transmembrane</keyword>
<feature type="transmembrane region" description="Helical" evidence="7">
    <location>
        <begin position="20"/>
        <end position="45"/>
    </location>
</feature>
<keyword evidence="5 7" id="KW-1133">Transmembrane helix</keyword>
<dbReference type="RefSeq" id="WP_146320152.1">
    <property type="nucleotide sequence ID" value="NZ_CP042305.1"/>
</dbReference>
<protein>
    <submittedName>
        <fullName evidence="9">DedA family protein</fullName>
    </submittedName>
</protein>
<dbReference type="KEGG" id="huw:FPZ11_08925"/>
<comment type="similarity">
    <text evidence="2 7">Belongs to the DedA family.</text>
</comment>
<evidence type="ECO:0000256" key="6">
    <source>
        <dbReference type="ARBA" id="ARBA00023136"/>
    </source>
</evidence>
<feature type="domain" description="VTT" evidence="8">
    <location>
        <begin position="49"/>
        <end position="171"/>
    </location>
</feature>
<feature type="transmembrane region" description="Helical" evidence="7">
    <location>
        <begin position="57"/>
        <end position="80"/>
    </location>
</feature>
<keyword evidence="3 7" id="KW-1003">Cell membrane</keyword>
<evidence type="ECO:0000313" key="9">
    <source>
        <dbReference type="EMBL" id="QDZ14864.1"/>
    </source>
</evidence>
<evidence type="ECO:0000256" key="5">
    <source>
        <dbReference type="ARBA" id="ARBA00022989"/>
    </source>
</evidence>
<dbReference type="Pfam" id="PF09335">
    <property type="entry name" value="VTT_dom"/>
    <property type="match status" value="1"/>
</dbReference>